<comment type="caution">
    <text evidence="1">The sequence shown here is derived from an EMBL/GenBank/DDBJ whole genome shotgun (WGS) entry which is preliminary data.</text>
</comment>
<dbReference type="EMBL" id="BART01037839">
    <property type="protein sequence ID" value="GAH11527.1"/>
    <property type="molecule type" value="Genomic_DNA"/>
</dbReference>
<evidence type="ECO:0000313" key="1">
    <source>
        <dbReference type="EMBL" id="GAH11527.1"/>
    </source>
</evidence>
<protein>
    <submittedName>
        <fullName evidence="1">Uncharacterized protein</fullName>
    </submittedName>
</protein>
<organism evidence="1">
    <name type="scientific">marine sediment metagenome</name>
    <dbReference type="NCBI Taxonomy" id="412755"/>
    <lineage>
        <taxon>unclassified sequences</taxon>
        <taxon>metagenomes</taxon>
        <taxon>ecological metagenomes</taxon>
    </lineage>
</organism>
<gene>
    <name evidence="1" type="ORF">S01H4_63092</name>
</gene>
<feature type="non-terminal residue" evidence="1">
    <location>
        <position position="1"/>
    </location>
</feature>
<name>X1CUS2_9ZZZZ</name>
<proteinExistence type="predicted"/>
<reference evidence="1" key="1">
    <citation type="journal article" date="2014" name="Front. Microbiol.">
        <title>High frequency of phylogenetically diverse reductive dehalogenase-homologous genes in deep subseafloor sedimentary metagenomes.</title>
        <authorList>
            <person name="Kawai M."/>
            <person name="Futagami T."/>
            <person name="Toyoda A."/>
            <person name="Takaki Y."/>
            <person name="Nishi S."/>
            <person name="Hori S."/>
            <person name="Arai W."/>
            <person name="Tsubouchi T."/>
            <person name="Morono Y."/>
            <person name="Uchiyama I."/>
            <person name="Ito T."/>
            <person name="Fujiyama A."/>
            <person name="Inagaki F."/>
            <person name="Takami H."/>
        </authorList>
    </citation>
    <scope>NUCLEOTIDE SEQUENCE</scope>
    <source>
        <strain evidence="1">Expedition CK06-06</strain>
    </source>
</reference>
<accession>X1CUS2</accession>
<sequence length="45" mass="4635">TSGADWLSEGHITGKKIGFFTTLNSPASTTVTTAGTFTPIQGFTS</sequence>
<dbReference type="AlphaFoldDB" id="X1CUS2"/>